<gene>
    <name evidence="2" type="ORF">HMPREF9473_01340</name>
</gene>
<feature type="chain" id="PRO_5003478671" description="WxL domain-containing protein" evidence="1">
    <location>
        <begin position="28"/>
        <end position="218"/>
    </location>
</feature>
<dbReference type="PATRIC" id="fig|742737.3.peg.1351"/>
<name>G5ICN0_9FIRM</name>
<dbReference type="OrthoDB" id="9755774at2"/>
<reference evidence="2 3" key="1">
    <citation type="submission" date="2011-08" db="EMBL/GenBank/DDBJ databases">
        <title>The Genome Sequence of Clostridium hathewayi WAL-18680.</title>
        <authorList>
            <consortium name="The Broad Institute Genome Sequencing Platform"/>
            <person name="Earl A."/>
            <person name="Ward D."/>
            <person name="Feldgarden M."/>
            <person name="Gevers D."/>
            <person name="Finegold S.M."/>
            <person name="Summanen P.H."/>
            <person name="Molitoris D.R."/>
            <person name="Song M."/>
            <person name="Daigneault M."/>
            <person name="Allen-Vercoe E."/>
            <person name="Young S.K."/>
            <person name="Zeng Q."/>
            <person name="Gargeya S."/>
            <person name="Fitzgerald M."/>
            <person name="Haas B."/>
            <person name="Abouelleil A."/>
            <person name="Alvarado L."/>
            <person name="Arachchi H.M."/>
            <person name="Berlin A."/>
            <person name="Brown A."/>
            <person name="Chapman S.B."/>
            <person name="Chen Z."/>
            <person name="Dunbar C."/>
            <person name="Freedman E."/>
            <person name="Gearin G."/>
            <person name="Gellesch M."/>
            <person name="Goldberg J."/>
            <person name="Griggs A."/>
            <person name="Gujja S."/>
            <person name="Heiman D."/>
            <person name="Howarth C."/>
            <person name="Larson L."/>
            <person name="Lui A."/>
            <person name="MacDonald P.J.P."/>
            <person name="Montmayeur A."/>
            <person name="Murphy C."/>
            <person name="Neiman D."/>
            <person name="Pearson M."/>
            <person name="Priest M."/>
            <person name="Roberts A."/>
            <person name="Saif S."/>
            <person name="Shea T."/>
            <person name="Shenoy N."/>
            <person name="Sisk P."/>
            <person name="Stolte C."/>
            <person name="Sykes S."/>
            <person name="Wortman J."/>
            <person name="Nusbaum C."/>
            <person name="Birren B."/>
        </authorList>
    </citation>
    <scope>NUCLEOTIDE SEQUENCE [LARGE SCALE GENOMIC DNA]</scope>
    <source>
        <strain evidence="2 3">WAL-18680</strain>
    </source>
</reference>
<evidence type="ECO:0000256" key="1">
    <source>
        <dbReference type="SAM" id="SignalP"/>
    </source>
</evidence>
<protein>
    <recommendedName>
        <fullName evidence="4">WxL domain-containing protein</fullName>
    </recommendedName>
</protein>
<proteinExistence type="predicted"/>
<dbReference type="HOGENOM" id="CLU_103710_0_0_9"/>
<accession>G5ICN0</accession>
<evidence type="ECO:0008006" key="4">
    <source>
        <dbReference type="Google" id="ProtNLM"/>
    </source>
</evidence>
<evidence type="ECO:0000313" key="3">
    <source>
        <dbReference type="Proteomes" id="UP000005384"/>
    </source>
</evidence>
<keyword evidence="3" id="KW-1185">Reference proteome</keyword>
<comment type="caution">
    <text evidence="2">The sequence shown here is derived from an EMBL/GenBank/DDBJ whole genome shotgun (WGS) entry which is preliminary data.</text>
</comment>
<sequence>MNKRLKKVTALAMAAGMAVTGNSAAYAAAPAAGATVEETVTVNASTGSNAPSELTGYIAISNINVVVPVKAGFDIDPNTATNLTTGHGRIQNQASNYTITNNSQLKVKVKISSVASTVVTLTQTENEALNNSKNLMLSVRKKGAAAPAVATSGDWLLQSDISNYKLDGTSSECILEPTGAAGGADKLDMELFGITGAGWTGSGATFTVTPTFTISLAN</sequence>
<keyword evidence="1" id="KW-0732">Signal</keyword>
<dbReference type="AlphaFoldDB" id="G5ICN0"/>
<dbReference type="Proteomes" id="UP000005384">
    <property type="component" value="Unassembled WGS sequence"/>
</dbReference>
<dbReference type="RefSeq" id="WP_006779324.1">
    <property type="nucleotide sequence ID" value="NZ_CP040506.1"/>
</dbReference>
<evidence type="ECO:0000313" key="2">
    <source>
        <dbReference type="EMBL" id="EHI60776.1"/>
    </source>
</evidence>
<feature type="signal peptide" evidence="1">
    <location>
        <begin position="1"/>
        <end position="27"/>
    </location>
</feature>
<organism evidence="2 3">
    <name type="scientific">Hungatella hathewayi WAL-18680</name>
    <dbReference type="NCBI Taxonomy" id="742737"/>
    <lineage>
        <taxon>Bacteria</taxon>
        <taxon>Bacillati</taxon>
        <taxon>Bacillota</taxon>
        <taxon>Clostridia</taxon>
        <taxon>Lachnospirales</taxon>
        <taxon>Lachnospiraceae</taxon>
        <taxon>Hungatella</taxon>
    </lineage>
</organism>
<dbReference type="EMBL" id="ADLN01000012">
    <property type="protein sequence ID" value="EHI60776.1"/>
    <property type="molecule type" value="Genomic_DNA"/>
</dbReference>